<dbReference type="RefSeq" id="WP_052480307.1">
    <property type="nucleotide sequence ID" value="NZ_CP023704.1"/>
</dbReference>
<comment type="caution">
    <text evidence="1">The sequence shown here is derived from an EMBL/GenBank/DDBJ whole genome shotgun (WGS) entry which is preliminary data.</text>
</comment>
<protein>
    <submittedName>
        <fullName evidence="1">Uncharacterized protein</fullName>
    </submittedName>
</protein>
<sequence length="112" mass="13585">MMDELLKRIERLEYYQQLLLEIVNTNDYPFTKLIIQKKLGPEEVLEFQQLCEYMNNKLQEQKAEGLLYFYPLLKEFSDKLNRKLEVKETVESCLQQYLYVELMTEFKKCLLG</sequence>
<dbReference type="InterPro" id="IPR035945">
    <property type="entry name" value="YhaI-like_sf"/>
</dbReference>
<proteinExistence type="predicted"/>
<evidence type="ECO:0000313" key="2">
    <source>
        <dbReference type="Proteomes" id="UP000032076"/>
    </source>
</evidence>
<dbReference type="Proteomes" id="UP000032076">
    <property type="component" value="Unassembled WGS sequence"/>
</dbReference>
<dbReference type="InterPro" id="IPR015058">
    <property type="entry name" value="DUF1878"/>
</dbReference>
<dbReference type="EMBL" id="JXLU01000020">
    <property type="protein sequence ID" value="KIO73806.1"/>
    <property type="molecule type" value="Genomic_DNA"/>
</dbReference>
<gene>
    <name evidence="1" type="ORF">B4167_1753</name>
</gene>
<organism evidence="1 2">
    <name type="scientific">Caldibacillus thermoamylovorans</name>
    <dbReference type="NCBI Taxonomy" id="35841"/>
    <lineage>
        <taxon>Bacteria</taxon>
        <taxon>Bacillati</taxon>
        <taxon>Bacillota</taxon>
        <taxon>Bacilli</taxon>
        <taxon>Bacillales</taxon>
        <taxon>Bacillaceae</taxon>
        <taxon>Caldibacillus</taxon>
    </lineage>
</organism>
<dbReference type="KEGG" id="bthv:CQJ30_06355"/>
<dbReference type="Gene3D" id="1.10.3750.10">
    <property type="entry name" value="YhaI-like"/>
    <property type="match status" value="1"/>
</dbReference>
<accession>A0A0D0FCA6</accession>
<dbReference type="SUPFAM" id="SSF109915">
    <property type="entry name" value="Hypothetical protein YhaI"/>
    <property type="match status" value="1"/>
</dbReference>
<dbReference type="GeneID" id="92960334"/>
<dbReference type="Pfam" id="PF08963">
    <property type="entry name" value="DUF1878"/>
    <property type="match status" value="1"/>
</dbReference>
<dbReference type="OrthoDB" id="2353223at2"/>
<name>A0A0D0FCA6_9BACI</name>
<evidence type="ECO:0000313" key="1">
    <source>
        <dbReference type="EMBL" id="KIO73806.1"/>
    </source>
</evidence>
<dbReference type="AlphaFoldDB" id="A0A0D0FCA6"/>
<reference evidence="1 2" key="1">
    <citation type="submission" date="2015-01" db="EMBL/GenBank/DDBJ databases">
        <title>Draft Genome Sequences of Four Bacillus thermoamylovorans Strains, Isolated From Food Products.</title>
        <authorList>
            <person name="Krawcyk A.O."/>
            <person name="Berendsen E.M."/>
            <person name="Eijlander R.T."/>
            <person name="de Jong A."/>
            <person name="Wells-Bennik M."/>
            <person name="Kuipers O.P."/>
        </authorList>
    </citation>
    <scope>NUCLEOTIDE SEQUENCE [LARGE SCALE GENOMIC DNA]</scope>
    <source>
        <strain evidence="1 2">B4167</strain>
    </source>
</reference>